<evidence type="ECO:0000256" key="2">
    <source>
        <dbReference type="SAM" id="SignalP"/>
    </source>
</evidence>
<proteinExistence type="predicted"/>
<evidence type="ECO:0000259" key="3">
    <source>
        <dbReference type="Pfam" id="PF13485"/>
    </source>
</evidence>
<dbReference type="Gene3D" id="1.10.390.10">
    <property type="entry name" value="Neutral Protease Domain 2"/>
    <property type="match status" value="1"/>
</dbReference>
<keyword evidence="2" id="KW-0732">Signal</keyword>
<dbReference type="InterPro" id="IPR027268">
    <property type="entry name" value="Peptidase_M4/M1_CTD_sf"/>
</dbReference>
<sequence length="298" mass="35007">MKKLQVLFLFVFLCSISAHALTLETKYFNLIYDRSDEFYAKRMVKSIDNIYERINRDMGIAPKGRIDVYLCRTKEQFEKIYGEEPAEQIVAFARTRPKALIAIKSPYIARQMNLQSVLAHELAHLVLGSYLKGKDVPRWLNEGFAMYESREMRMNHYAIVASAAIRGDLLKLDQLDYAFYSEGSKLDLAYAQSYYLMSYIIGEFGPQKFRELIDTYVRTSDLKAAIRKALSIDFAEFDKNWRASIRERYFLVSVLAYSSPVWIMIILAIILYFIMRQREKKIKLKWQIEEMFDEGEEV</sequence>
<reference evidence="4 5" key="1">
    <citation type="journal article" date="2015" name="Microbiome">
        <title>Genomic resolution of linkages in carbon, nitrogen, and sulfur cycling among widespread estuary sediment bacteria.</title>
        <authorList>
            <person name="Baker B.J."/>
            <person name="Lazar C.S."/>
            <person name="Teske A.P."/>
            <person name="Dick G.J."/>
        </authorList>
    </citation>
    <scope>NUCLEOTIDE SEQUENCE [LARGE SCALE GENOMIC DNA]</scope>
    <source>
        <strain evidence="4">DG_54_3</strain>
    </source>
</reference>
<feature type="domain" description="Peptidase MA-like" evidence="3">
    <location>
        <begin position="53"/>
        <end position="246"/>
    </location>
</feature>
<dbReference type="AlphaFoldDB" id="A0A0S7XNE8"/>
<feature type="signal peptide" evidence="2">
    <location>
        <begin position="1"/>
        <end position="20"/>
    </location>
</feature>
<keyword evidence="1" id="KW-1133">Transmembrane helix</keyword>
<evidence type="ECO:0000313" key="4">
    <source>
        <dbReference type="EMBL" id="KPJ64005.1"/>
    </source>
</evidence>
<evidence type="ECO:0000313" key="5">
    <source>
        <dbReference type="Proteomes" id="UP000051861"/>
    </source>
</evidence>
<feature type="chain" id="PRO_5006640150" description="Peptidase MA-like domain-containing protein" evidence="2">
    <location>
        <begin position="21"/>
        <end position="298"/>
    </location>
</feature>
<accession>A0A0S7XNE8</accession>
<dbReference type="Proteomes" id="UP000051861">
    <property type="component" value="Unassembled WGS sequence"/>
</dbReference>
<keyword evidence="1" id="KW-0472">Membrane</keyword>
<dbReference type="SUPFAM" id="SSF55486">
    <property type="entry name" value="Metalloproteases ('zincins'), catalytic domain"/>
    <property type="match status" value="1"/>
</dbReference>
<gene>
    <name evidence="4" type="ORF">AMJ44_13595</name>
</gene>
<comment type="caution">
    <text evidence="4">The sequence shown here is derived from an EMBL/GenBank/DDBJ whole genome shotgun (WGS) entry which is preliminary data.</text>
</comment>
<keyword evidence="1" id="KW-0812">Transmembrane</keyword>
<name>A0A0S7XNE8_UNCSA</name>
<evidence type="ECO:0000256" key="1">
    <source>
        <dbReference type="SAM" id="Phobius"/>
    </source>
</evidence>
<organism evidence="4 5">
    <name type="scientific">candidate division WOR-1 bacterium DG_54_3</name>
    <dbReference type="NCBI Taxonomy" id="1703775"/>
    <lineage>
        <taxon>Bacteria</taxon>
        <taxon>Bacillati</taxon>
        <taxon>Saganbacteria</taxon>
    </lineage>
</organism>
<dbReference type="InterPro" id="IPR039568">
    <property type="entry name" value="Peptidase_MA-like_dom"/>
</dbReference>
<protein>
    <recommendedName>
        <fullName evidence="3">Peptidase MA-like domain-containing protein</fullName>
    </recommendedName>
</protein>
<feature type="transmembrane region" description="Helical" evidence="1">
    <location>
        <begin position="249"/>
        <end position="275"/>
    </location>
</feature>
<dbReference type="Pfam" id="PF13485">
    <property type="entry name" value="Peptidase_MA_2"/>
    <property type="match status" value="1"/>
</dbReference>
<dbReference type="EMBL" id="LIZX01000206">
    <property type="protein sequence ID" value="KPJ64005.1"/>
    <property type="molecule type" value="Genomic_DNA"/>
</dbReference>